<dbReference type="EMBL" id="JBEUOH010000004">
    <property type="protein sequence ID" value="KAL0894640.1"/>
    <property type="molecule type" value="Genomic_DNA"/>
</dbReference>
<accession>A0ABR3IEF8</accession>
<evidence type="ECO:0000313" key="3">
    <source>
        <dbReference type="Proteomes" id="UP001549920"/>
    </source>
</evidence>
<reference evidence="2 3" key="1">
    <citation type="submission" date="2024-06" db="EMBL/GenBank/DDBJ databases">
        <title>A chromosome-level genome assembly of beet webworm, Loxostege sticticalis.</title>
        <authorList>
            <person name="Zhang Y."/>
        </authorList>
    </citation>
    <scope>NUCLEOTIDE SEQUENCE [LARGE SCALE GENOMIC DNA]</scope>
    <source>
        <strain evidence="2">AQ026</strain>
        <tissue evidence="2">Whole body</tissue>
    </source>
</reference>
<name>A0ABR3IEF8_LOXSC</name>
<dbReference type="PANTHER" id="PTHR34239:SF2">
    <property type="entry name" value="TRANSPOSABLE ELEMENT P TRANSPOSASE_THAP9 CONSERVED DOMAIN-CONTAINING PROTEIN"/>
    <property type="match status" value="1"/>
</dbReference>
<organism evidence="2 3">
    <name type="scientific">Loxostege sticticalis</name>
    <name type="common">Beet webworm moth</name>
    <dbReference type="NCBI Taxonomy" id="481309"/>
    <lineage>
        <taxon>Eukaryota</taxon>
        <taxon>Metazoa</taxon>
        <taxon>Ecdysozoa</taxon>
        <taxon>Arthropoda</taxon>
        <taxon>Hexapoda</taxon>
        <taxon>Insecta</taxon>
        <taxon>Pterygota</taxon>
        <taxon>Neoptera</taxon>
        <taxon>Endopterygota</taxon>
        <taxon>Lepidoptera</taxon>
        <taxon>Glossata</taxon>
        <taxon>Ditrysia</taxon>
        <taxon>Pyraloidea</taxon>
        <taxon>Crambidae</taxon>
        <taxon>Pyraustinae</taxon>
        <taxon>Loxostege</taxon>
    </lineage>
</organism>
<comment type="caution">
    <text evidence="2">The sequence shown here is derived from an EMBL/GenBank/DDBJ whole genome shotgun (WGS) entry which is preliminary data.</text>
</comment>
<dbReference type="PANTHER" id="PTHR34239">
    <property type="entry name" value="APPLE DOMAIN-CONTAINING PROTEIN"/>
    <property type="match status" value="1"/>
</dbReference>
<evidence type="ECO:0000256" key="1">
    <source>
        <dbReference type="SAM" id="MobiDB-lite"/>
    </source>
</evidence>
<sequence>MGKRKHKDSQDYLRRKIRKLEKRLRRYSSEDSDDCKSPVRSRYEDESPTRIEIESDASSPQSYIRSAVHVVEIHNEDPPMKNSLPEATTSRTMTASYPSGVDPAPSTSQQNITAPAGTDVEPINPSIPVDILEALGNPKGKQEVFGPKIQDELSKRWGRILCEGLNKDQKKDLLEKILVPENFQLVKAPKLNPEIAAVLTESSRNREKRLEKAQNHLGLGISALTNLISSLIEKDMDRMEIIRRLSESNQILLDLHFENTLNRRKLITYSLDKKFLDIVQDVPRDSLLFGENLSEKIKASKSAEKSGLQIKKSHTSADAATARKTTGQQGNWRGPPRQAQRGNRRGGARSQPAYRSSSKKFVPASERQRDSPRTQSRPQTKPQ</sequence>
<dbReference type="Proteomes" id="UP001549920">
    <property type="component" value="Unassembled WGS sequence"/>
</dbReference>
<evidence type="ECO:0000313" key="2">
    <source>
        <dbReference type="EMBL" id="KAL0894640.1"/>
    </source>
</evidence>
<feature type="compositionally biased region" description="Polar residues" evidence="1">
    <location>
        <begin position="373"/>
        <end position="383"/>
    </location>
</feature>
<feature type="region of interest" description="Disordered" evidence="1">
    <location>
        <begin position="93"/>
        <end position="123"/>
    </location>
</feature>
<gene>
    <name evidence="2" type="ORF">ABMA27_013194</name>
</gene>
<feature type="compositionally biased region" description="Basic and acidic residues" evidence="1">
    <location>
        <begin position="34"/>
        <end position="53"/>
    </location>
</feature>
<protein>
    <submittedName>
        <fullName evidence="2">Uncharacterized protein</fullName>
    </submittedName>
</protein>
<feature type="region of interest" description="Disordered" evidence="1">
    <location>
        <begin position="23"/>
        <end position="62"/>
    </location>
</feature>
<proteinExistence type="predicted"/>
<feature type="region of interest" description="Disordered" evidence="1">
    <location>
        <begin position="300"/>
        <end position="383"/>
    </location>
</feature>
<keyword evidence="3" id="KW-1185">Reference proteome</keyword>